<evidence type="ECO:0000256" key="2">
    <source>
        <dbReference type="ARBA" id="ARBA00006843"/>
    </source>
</evidence>
<evidence type="ECO:0000256" key="6">
    <source>
        <dbReference type="SAM" id="MobiDB-lite"/>
    </source>
</evidence>
<dbReference type="AlphaFoldDB" id="A0A8B8F1T9"/>
<keyword evidence="5 7" id="KW-0472">Membrane</keyword>
<protein>
    <submittedName>
        <fullName evidence="9">Uncharacterized protein LOC111138492 isoform X1</fullName>
    </submittedName>
</protein>
<keyword evidence="4 7" id="KW-1133">Transmembrane helix</keyword>
<sequence length="186" mass="20320">METGNEVQIDPYNAGYDQSEQHPGATEPTDQSIVVHERFPYSHEQHPTGYVYPMNNAVIVTNAHPANPGLGVQRGFDWLIPAILSTLFCCLPLGICAIIMATQVKGHSPITGAEESFVVDCLLATKKFAVGDVIGGHKSSRSAKILVITSIIIGIVIWIITGIRIYNMITTMESEKNHNNGYHYGI</sequence>
<dbReference type="KEGG" id="cvn:111138492"/>
<gene>
    <name evidence="9" type="primary">LOC111138492</name>
</gene>
<evidence type="ECO:0000256" key="4">
    <source>
        <dbReference type="ARBA" id="ARBA00022989"/>
    </source>
</evidence>
<accession>A0A8B8F1T9</accession>
<dbReference type="RefSeq" id="XP_022346199.1">
    <property type="nucleotide sequence ID" value="XM_022490491.1"/>
</dbReference>
<dbReference type="PANTHER" id="PTHR14948">
    <property type="entry name" value="NG5"/>
    <property type="match status" value="1"/>
</dbReference>
<dbReference type="Pfam" id="PF04505">
    <property type="entry name" value="CD225"/>
    <property type="match status" value="2"/>
</dbReference>
<evidence type="ECO:0000256" key="7">
    <source>
        <dbReference type="SAM" id="Phobius"/>
    </source>
</evidence>
<dbReference type="PANTHER" id="PTHR14948:SF25">
    <property type="entry name" value="DUF4190 DOMAIN-CONTAINING PROTEIN"/>
    <property type="match status" value="1"/>
</dbReference>
<name>A0A8B8F1T9_CRAVI</name>
<dbReference type="Proteomes" id="UP000694844">
    <property type="component" value="Chromosome 5"/>
</dbReference>
<feature type="transmembrane region" description="Helical" evidence="7">
    <location>
        <begin position="78"/>
        <end position="101"/>
    </location>
</feature>
<dbReference type="InterPro" id="IPR051423">
    <property type="entry name" value="CD225/Dispanin"/>
</dbReference>
<dbReference type="OrthoDB" id="6083617at2759"/>
<dbReference type="InterPro" id="IPR007593">
    <property type="entry name" value="CD225/Dispanin_fam"/>
</dbReference>
<evidence type="ECO:0000256" key="5">
    <source>
        <dbReference type="ARBA" id="ARBA00023136"/>
    </source>
</evidence>
<keyword evidence="3 7" id="KW-0812">Transmembrane</keyword>
<feature type="transmembrane region" description="Helical" evidence="7">
    <location>
        <begin position="145"/>
        <end position="166"/>
    </location>
</feature>
<evidence type="ECO:0000313" key="9">
    <source>
        <dbReference type="RefSeq" id="XP_022346199.1"/>
    </source>
</evidence>
<evidence type="ECO:0000256" key="1">
    <source>
        <dbReference type="ARBA" id="ARBA00004370"/>
    </source>
</evidence>
<keyword evidence="8" id="KW-1185">Reference proteome</keyword>
<dbReference type="GeneID" id="111138492"/>
<comment type="similarity">
    <text evidence="2">Belongs to the CD225/Dispanin family.</text>
</comment>
<evidence type="ECO:0000256" key="3">
    <source>
        <dbReference type="ARBA" id="ARBA00022692"/>
    </source>
</evidence>
<dbReference type="GO" id="GO:0016020">
    <property type="term" value="C:membrane"/>
    <property type="evidence" value="ECO:0007669"/>
    <property type="project" value="UniProtKB-SubCell"/>
</dbReference>
<organism evidence="8 9">
    <name type="scientific">Crassostrea virginica</name>
    <name type="common">Eastern oyster</name>
    <dbReference type="NCBI Taxonomy" id="6565"/>
    <lineage>
        <taxon>Eukaryota</taxon>
        <taxon>Metazoa</taxon>
        <taxon>Spiralia</taxon>
        <taxon>Lophotrochozoa</taxon>
        <taxon>Mollusca</taxon>
        <taxon>Bivalvia</taxon>
        <taxon>Autobranchia</taxon>
        <taxon>Pteriomorphia</taxon>
        <taxon>Ostreida</taxon>
        <taxon>Ostreoidea</taxon>
        <taxon>Ostreidae</taxon>
        <taxon>Crassostrea</taxon>
    </lineage>
</organism>
<evidence type="ECO:0000313" key="8">
    <source>
        <dbReference type="Proteomes" id="UP000694844"/>
    </source>
</evidence>
<feature type="region of interest" description="Disordered" evidence="6">
    <location>
        <begin position="1"/>
        <end position="29"/>
    </location>
</feature>
<proteinExistence type="inferred from homology"/>
<comment type="subcellular location">
    <subcellularLocation>
        <location evidence="1">Membrane</location>
    </subcellularLocation>
</comment>
<reference evidence="9" key="1">
    <citation type="submission" date="2025-08" db="UniProtKB">
        <authorList>
            <consortium name="RefSeq"/>
        </authorList>
    </citation>
    <scope>IDENTIFICATION</scope>
    <source>
        <tissue evidence="9">Whole sample</tissue>
    </source>
</reference>